<evidence type="ECO:0000313" key="2">
    <source>
        <dbReference type="Proteomes" id="UP001151760"/>
    </source>
</evidence>
<comment type="caution">
    <text evidence="1">The sequence shown here is derived from an EMBL/GenBank/DDBJ whole genome shotgun (WGS) entry which is preliminary data.</text>
</comment>
<protein>
    <submittedName>
        <fullName evidence="1">Uncharacterized protein</fullName>
    </submittedName>
</protein>
<organism evidence="1 2">
    <name type="scientific">Tanacetum coccineum</name>
    <dbReference type="NCBI Taxonomy" id="301880"/>
    <lineage>
        <taxon>Eukaryota</taxon>
        <taxon>Viridiplantae</taxon>
        <taxon>Streptophyta</taxon>
        <taxon>Embryophyta</taxon>
        <taxon>Tracheophyta</taxon>
        <taxon>Spermatophyta</taxon>
        <taxon>Magnoliopsida</taxon>
        <taxon>eudicotyledons</taxon>
        <taxon>Gunneridae</taxon>
        <taxon>Pentapetalae</taxon>
        <taxon>asterids</taxon>
        <taxon>campanulids</taxon>
        <taxon>Asterales</taxon>
        <taxon>Asteraceae</taxon>
        <taxon>Asteroideae</taxon>
        <taxon>Anthemideae</taxon>
        <taxon>Anthemidinae</taxon>
        <taxon>Tanacetum</taxon>
    </lineage>
</organism>
<sequence length="81" mass="9225">MAPKRRTSRLTAALAARDATRKAMIQHTVERVAIRPVQVARKWHLPVLPKMSNTLNFQGALREVVRDTLNGYREKMESITA</sequence>
<reference evidence="1" key="2">
    <citation type="submission" date="2022-01" db="EMBL/GenBank/DDBJ databases">
        <authorList>
            <person name="Yamashiro T."/>
            <person name="Shiraishi A."/>
            <person name="Satake H."/>
            <person name="Nakayama K."/>
        </authorList>
    </citation>
    <scope>NUCLEOTIDE SEQUENCE</scope>
</reference>
<name>A0ABQ5IKI2_9ASTR</name>
<dbReference type="Proteomes" id="UP001151760">
    <property type="component" value="Unassembled WGS sequence"/>
</dbReference>
<accession>A0ABQ5IKI2</accession>
<reference evidence="1" key="1">
    <citation type="journal article" date="2022" name="Int. J. Mol. Sci.">
        <title>Draft Genome of Tanacetum Coccineum: Genomic Comparison of Closely Related Tanacetum-Family Plants.</title>
        <authorList>
            <person name="Yamashiro T."/>
            <person name="Shiraishi A."/>
            <person name="Nakayama K."/>
            <person name="Satake H."/>
        </authorList>
    </citation>
    <scope>NUCLEOTIDE SEQUENCE</scope>
</reference>
<gene>
    <name evidence="1" type="ORF">Tco_1110205</name>
</gene>
<dbReference type="EMBL" id="BQNB010020809">
    <property type="protein sequence ID" value="GJT99866.1"/>
    <property type="molecule type" value="Genomic_DNA"/>
</dbReference>
<evidence type="ECO:0000313" key="1">
    <source>
        <dbReference type="EMBL" id="GJT99866.1"/>
    </source>
</evidence>
<proteinExistence type="predicted"/>
<keyword evidence="2" id="KW-1185">Reference proteome</keyword>